<reference evidence="5 6" key="1">
    <citation type="submission" date="2023-08" db="EMBL/GenBank/DDBJ databases">
        <title>Black Yeasts Isolated from many extreme environments.</title>
        <authorList>
            <person name="Coleine C."/>
            <person name="Stajich J.E."/>
            <person name="Selbmann L."/>
        </authorList>
    </citation>
    <scope>NUCLEOTIDE SEQUENCE [LARGE SCALE GENOMIC DNA]</scope>
    <source>
        <strain evidence="5 6">CCFEE 5935</strain>
    </source>
</reference>
<dbReference type="InterPro" id="IPR002110">
    <property type="entry name" value="Ankyrin_rpt"/>
</dbReference>
<proteinExistence type="predicted"/>
<organism evidence="5 6">
    <name type="scientific">Saxophila tyrrhenica</name>
    <dbReference type="NCBI Taxonomy" id="1690608"/>
    <lineage>
        <taxon>Eukaryota</taxon>
        <taxon>Fungi</taxon>
        <taxon>Dikarya</taxon>
        <taxon>Ascomycota</taxon>
        <taxon>Pezizomycotina</taxon>
        <taxon>Dothideomycetes</taxon>
        <taxon>Dothideomycetidae</taxon>
        <taxon>Mycosphaerellales</taxon>
        <taxon>Extremaceae</taxon>
        <taxon>Saxophila</taxon>
    </lineage>
</organism>
<dbReference type="RefSeq" id="XP_064653574.1">
    <property type="nucleotide sequence ID" value="XM_064808252.1"/>
</dbReference>
<feature type="repeat" description="ANK" evidence="3">
    <location>
        <begin position="339"/>
        <end position="371"/>
    </location>
</feature>
<feature type="region of interest" description="Disordered" evidence="4">
    <location>
        <begin position="1"/>
        <end position="26"/>
    </location>
</feature>
<dbReference type="SUPFAM" id="SSF48403">
    <property type="entry name" value="Ankyrin repeat"/>
    <property type="match status" value="2"/>
</dbReference>
<feature type="repeat" description="ANK" evidence="3">
    <location>
        <begin position="48"/>
        <end position="80"/>
    </location>
</feature>
<dbReference type="PANTHER" id="PTHR24173">
    <property type="entry name" value="ANKYRIN REPEAT CONTAINING"/>
    <property type="match status" value="1"/>
</dbReference>
<feature type="repeat" description="ANK" evidence="3">
    <location>
        <begin position="443"/>
        <end position="475"/>
    </location>
</feature>
<evidence type="ECO:0000256" key="2">
    <source>
        <dbReference type="ARBA" id="ARBA00023043"/>
    </source>
</evidence>
<feature type="repeat" description="ANK" evidence="3">
    <location>
        <begin position="410"/>
        <end position="442"/>
    </location>
</feature>
<feature type="repeat" description="ANK" evidence="3">
    <location>
        <begin position="373"/>
        <end position="405"/>
    </location>
</feature>
<dbReference type="SMART" id="SM00248">
    <property type="entry name" value="ANK"/>
    <property type="match status" value="10"/>
</dbReference>
<evidence type="ECO:0000256" key="4">
    <source>
        <dbReference type="SAM" id="MobiDB-lite"/>
    </source>
</evidence>
<protein>
    <submittedName>
        <fullName evidence="5">Uncharacterized protein</fullName>
    </submittedName>
</protein>
<evidence type="ECO:0000256" key="3">
    <source>
        <dbReference type="PROSITE-ProRule" id="PRU00023"/>
    </source>
</evidence>
<dbReference type="PANTHER" id="PTHR24173:SF74">
    <property type="entry name" value="ANKYRIN REPEAT DOMAIN-CONTAINING PROTEIN 16"/>
    <property type="match status" value="1"/>
</dbReference>
<feature type="repeat" description="ANK" evidence="3">
    <location>
        <begin position="81"/>
        <end position="113"/>
    </location>
</feature>
<dbReference type="PROSITE" id="PS50297">
    <property type="entry name" value="ANK_REP_REGION"/>
    <property type="match status" value="3"/>
</dbReference>
<evidence type="ECO:0000313" key="6">
    <source>
        <dbReference type="Proteomes" id="UP001337655"/>
    </source>
</evidence>
<dbReference type="EMBL" id="JAVRRT010000030">
    <property type="protein sequence ID" value="KAK5162984.1"/>
    <property type="molecule type" value="Genomic_DNA"/>
</dbReference>
<dbReference type="GeneID" id="89932360"/>
<keyword evidence="1" id="KW-0677">Repeat</keyword>
<keyword evidence="6" id="KW-1185">Reference proteome</keyword>
<dbReference type="PROSITE" id="PS50088">
    <property type="entry name" value="ANK_REPEAT"/>
    <property type="match status" value="6"/>
</dbReference>
<dbReference type="Gene3D" id="1.25.40.20">
    <property type="entry name" value="Ankyrin repeat-containing domain"/>
    <property type="match status" value="3"/>
</dbReference>
<dbReference type="AlphaFoldDB" id="A0AAV9NTP8"/>
<feature type="compositionally biased region" description="Polar residues" evidence="4">
    <location>
        <begin position="10"/>
        <end position="26"/>
    </location>
</feature>
<dbReference type="Pfam" id="PF12796">
    <property type="entry name" value="Ank_2"/>
    <property type="match status" value="3"/>
</dbReference>
<comment type="caution">
    <text evidence="5">The sequence shown here is derived from an EMBL/GenBank/DDBJ whole genome shotgun (WGS) entry which is preliminary data.</text>
</comment>
<accession>A0AAV9NTP8</accession>
<keyword evidence="2 3" id="KW-0040">ANK repeat</keyword>
<evidence type="ECO:0000256" key="1">
    <source>
        <dbReference type="ARBA" id="ARBA00022737"/>
    </source>
</evidence>
<evidence type="ECO:0000313" key="5">
    <source>
        <dbReference type="EMBL" id="KAK5162984.1"/>
    </source>
</evidence>
<name>A0AAV9NTP8_9PEZI</name>
<gene>
    <name evidence="5" type="ORF">LTR77_011039</name>
</gene>
<dbReference type="Proteomes" id="UP001337655">
    <property type="component" value="Unassembled WGS sequence"/>
</dbReference>
<sequence>MLHISDVSAGGNSRQHNGNHYGDTNNHYTNVYPPLLRLADDNIEQRETRNIALIRAAGEGQTRRVEKLLRDGADVDYQNNYGTTALHEAAFSGFEDTVRALLHAGADVNAFDEVWGVPLGLAAMKARANVVRILLASRAGVDRPAGALGTPLHAACFSDDSAVVAIMLQALNPSRITQQLARVADSVVKYLDAAGSFGNTTGITGAGSQIETPADIRRSARAQSRRTFYSPLQVTARYNRTRVIEPLLEAGAADKLISSRGRAANNPVHKAARLNHAEWLETFLRLQPQYHSFIGLDWSEGRLSSLSVAVYRHSFDCLECLLRRNASNIDAQSTDKENRSETALFAASFESNPRCLDLLIAYGANVDLPNEALGLTPIMEAARRGHVACVRSLIKAGASLSAPAVSANPYRYNALHLAAQHDHVESIKVLLEAGMDIDGTDSYGDTALMHAIYTNSCEAMGALLHAGASVSPRNSVGQTAVDIIDLVCGEEIHARFTLEQDRIMAEATTKP</sequence>
<dbReference type="InterPro" id="IPR036770">
    <property type="entry name" value="Ankyrin_rpt-contain_sf"/>
</dbReference>